<dbReference type="PANTHER" id="PTHR46262:SF1">
    <property type="entry name" value="FORKHEAD BOX PROTEIN F1"/>
    <property type="match status" value="1"/>
</dbReference>
<dbReference type="PANTHER" id="PTHR46262">
    <property type="entry name" value="FORKHEAD BOX PROTEIN BINIOU"/>
    <property type="match status" value="1"/>
</dbReference>
<evidence type="ECO:0000256" key="4">
    <source>
        <dbReference type="PROSITE-ProRule" id="PRU00089"/>
    </source>
</evidence>
<protein>
    <submittedName>
        <fullName evidence="7">Forkhead box protein Q1</fullName>
    </submittedName>
</protein>
<evidence type="ECO:0000259" key="6">
    <source>
        <dbReference type="PROSITE" id="PS50039"/>
    </source>
</evidence>
<dbReference type="RefSeq" id="XP_010966872.2">
    <property type="nucleotide sequence ID" value="XM_010968570.2"/>
</dbReference>
<dbReference type="Gene3D" id="1.10.10.10">
    <property type="entry name" value="Winged helix-like DNA-binding domain superfamily/Winged helix DNA-binding domain"/>
    <property type="match status" value="1"/>
</dbReference>
<evidence type="ECO:0000256" key="2">
    <source>
        <dbReference type="ARBA" id="ARBA00023125"/>
    </source>
</evidence>
<proteinExistence type="predicted"/>
<dbReference type="GO" id="GO:0009887">
    <property type="term" value="P:animal organ morphogenesis"/>
    <property type="evidence" value="ECO:0007669"/>
    <property type="project" value="TreeGrafter"/>
</dbReference>
<dbReference type="PROSITE" id="PS00657">
    <property type="entry name" value="FORK_HEAD_1"/>
    <property type="match status" value="1"/>
</dbReference>
<evidence type="ECO:0000313" key="7">
    <source>
        <dbReference type="RefSeq" id="XP_010966872.2"/>
    </source>
</evidence>
<dbReference type="SUPFAM" id="SSF46785">
    <property type="entry name" value="Winged helix' DNA-binding domain"/>
    <property type="match status" value="1"/>
</dbReference>
<dbReference type="InterPro" id="IPR001766">
    <property type="entry name" value="Fork_head_dom"/>
</dbReference>
<feature type="region of interest" description="Disordered" evidence="5">
    <location>
        <begin position="1"/>
        <end position="20"/>
    </location>
</feature>
<dbReference type="GO" id="GO:0048731">
    <property type="term" value="P:system development"/>
    <property type="evidence" value="ECO:0007669"/>
    <property type="project" value="UniProtKB-ARBA"/>
</dbReference>
<accession>A0A9W3H1E6</accession>
<dbReference type="GO" id="GO:0000981">
    <property type="term" value="F:DNA-binding transcription factor activity, RNA polymerase II-specific"/>
    <property type="evidence" value="ECO:0007669"/>
    <property type="project" value="TreeGrafter"/>
</dbReference>
<dbReference type="InterPro" id="IPR030456">
    <property type="entry name" value="TF_fork_head_CS_2"/>
</dbReference>
<evidence type="ECO:0000256" key="5">
    <source>
        <dbReference type="SAM" id="MobiDB-lite"/>
    </source>
</evidence>
<dbReference type="KEGG" id="cbai:105079762"/>
<dbReference type="Pfam" id="PF00250">
    <property type="entry name" value="Forkhead"/>
    <property type="match status" value="1"/>
</dbReference>
<dbReference type="PROSITE" id="PS00658">
    <property type="entry name" value="FORK_HEAD_2"/>
    <property type="match status" value="1"/>
</dbReference>
<sequence>MDPASSGPSKAKKTNAGIRRPEKPPYSYIALIVMAIQSSPAKRLTLSEIYQFLQARFPFFRGAYQGWKNSVRHNLSLNECFIKLPKGLGRPGKGHYWTIDPASEFMFEEGSFRRRPRDWSSPGASPYLKQPPTLTPGSNPAAPAGLHTSMSSYSLEQSYLHQNAREDLSVGLPRYQHHSTPVCDRKDFVLNFNGISSFHPSASGPYYHHHHHQSVCQDIKPCVM</sequence>
<dbReference type="FunFam" id="1.10.10.10:FF:000071">
    <property type="entry name" value="Forkhead box F1"/>
    <property type="match status" value="1"/>
</dbReference>
<keyword evidence="2 4" id="KW-0238">DNA-binding</keyword>
<dbReference type="PRINTS" id="PR00053">
    <property type="entry name" value="FORKHEAD"/>
</dbReference>
<dbReference type="InterPro" id="IPR036388">
    <property type="entry name" value="WH-like_DNA-bd_sf"/>
</dbReference>
<reference evidence="7" key="1">
    <citation type="submission" date="2025-08" db="UniProtKB">
        <authorList>
            <consortium name="RefSeq"/>
        </authorList>
    </citation>
    <scope>IDENTIFICATION</scope>
    <source>
        <tissue evidence="7">Blood</tissue>
    </source>
</reference>
<dbReference type="CTD" id="2295"/>
<name>A0A9W3H1E6_CAMBA</name>
<dbReference type="InterPro" id="IPR051770">
    <property type="entry name" value="Forkhead_box_regulator"/>
</dbReference>
<feature type="domain" description="Fork-head" evidence="6">
    <location>
        <begin position="23"/>
        <end position="117"/>
    </location>
</feature>
<dbReference type="InterPro" id="IPR036390">
    <property type="entry name" value="WH_DNA-bd_sf"/>
</dbReference>
<gene>
    <name evidence="7" type="primary">FOXQ1</name>
</gene>
<evidence type="ECO:0000256" key="3">
    <source>
        <dbReference type="ARBA" id="ARBA00023242"/>
    </source>
</evidence>
<feature type="region of interest" description="Disordered" evidence="5">
    <location>
        <begin position="115"/>
        <end position="147"/>
    </location>
</feature>
<keyword evidence="3 4" id="KW-0539">Nucleus</keyword>
<comment type="subcellular location">
    <subcellularLocation>
        <location evidence="1 4">Nucleus</location>
    </subcellularLocation>
</comment>
<dbReference type="GO" id="GO:0005634">
    <property type="term" value="C:nucleus"/>
    <property type="evidence" value="ECO:0007669"/>
    <property type="project" value="UniProtKB-SubCell"/>
</dbReference>
<dbReference type="SMART" id="SM00339">
    <property type="entry name" value="FH"/>
    <property type="match status" value="1"/>
</dbReference>
<evidence type="ECO:0000256" key="1">
    <source>
        <dbReference type="ARBA" id="ARBA00004123"/>
    </source>
</evidence>
<dbReference type="GO" id="GO:0000978">
    <property type="term" value="F:RNA polymerase II cis-regulatory region sequence-specific DNA binding"/>
    <property type="evidence" value="ECO:0007669"/>
    <property type="project" value="TreeGrafter"/>
</dbReference>
<feature type="DNA-binding region" description="Fork-head" evidence="4">
    <location>
        <begin position="23"/>
        <end position="117"/>
    </location>
</feature>
<dbReference type="PROSITE" id="PS50039">
    <property type="entry name" value="FORK_HEAD_3"/>
    <property type="match status" value="1"/>
</dbReference>
<dbReference type="InterPro" id="IPR018122">
    <property type="entry name" value="TF_fork_head_CS_1"/>
</dbReference>
<dbReference type="AlphaFoldDB" id="A0A9W3H1E6"/>
<organism evidence="7">
    <name type="scientific">Camelus bactrianus</name>
    <name type="common">Bactrian camel</name>
    <dbReference type="NCBI Taxonomy" id="9837"/>
    <lineage>
        <taxon>Eukaryota</taxon>
        <taxon>Metazoa</taxon>
        <taxon>Chordata</taxon>
        <taxon>Craniata</taxon>
        <taxon>Vertebrata</taxon>
        <taxon>Euteleostomi</taxon>
        <taxon>Mammalia</taxon>
        <taxon>Eutheria</taxon>
        <taxon>Laurasiatheria</taxon>
        <taxon>Artiodactyla</taxon>
        <taxon>Tylopoda</taxon>
        <taxon>Camelidae</taxon>
        <taxon>Camelus</taxon>
    </lineage>
</organism>